<gene>
    <name evidence="1" type="ORF">L798_13611</name>
</gene>
<sequence>MTFRRLILTVLIRAQKPLQVTLGKLLPLSIELFALILNISYKIHTVLLKLHES</sequence>
<dbReference type="AlphaFoldDB" id="A0A067QQ96"/>
<proteinExistence type="predicted"/>
<keyword evidence="2" id="KW-1185">Reference proteome</keyword>
<evidence type="ECO:0000313" key="1">
    <source>
        <dbReference type="EMBL" id="KDR11958.1"/>
    </source>
</evidence>
<evidence type="ECO:0000313" key="2">
    <source>
        <dbReference type="Proteomes" id="UP000027135"/>
    </source>
</evidence>
<dbReference type="Proteomes" id="UP000027135">
    <property type="component" value="Unassembled WGS sequence"/>
</dbReference>
<accession>A0A067QQ96</accession>
<dbReference type="EMBL" id="KK853055">
    <property type="protein sequence ID" value="KDR11958.1"/>
    <property type="molecule type" value="Genomic_DNA"/>
</dbReference>
<name>A0A067QQ96_ZOONE</name>
<dbReference type="InParanoid" id="A0A067QQ96"/>
<organism evidence="1 2">
    <name type="scientific">Zootermopsis nevadensis</name>
    <name type="common">Dampwood termite</name>
    <dbReference type="NCBI Taxonomy" id="136037"/>
    <lineage>
        <taxon>Eukaryota</taxon>
        <taxon>Metazoa</taxon>
        <taxon>Ecdysozoa</taxon>
        <taxon>Arthropoda</taxon>
        <taxon>Hexapoda</taxon>
        <taxon>Insecta</taxon>
        <taxon>Pterygota</taxon>
        <taxon>Neoptera</taxon>
        <taxon>Polyneoptera</taxon>
        <taxon>Dictyoptera</taxon>
        <taxon>Blattodea</taxon>
        <taxon>Blattoidea</taxon>
        <taxon>Termitoidae</taxon>
        <taxon>Termopsidae</taxon>
        <taxon>Zootermopsis</taxon>
    </lineage>
</organism>
<protein>
    <submittedName>
        <fullName evidence="1">Uncharacterized protein</fullName>
    </submittedName>
</protein>
<reference evidence="1 2" key="1">
    <citation type="journal article" date="2014" name="Nat. Commun.">
        <title>Molecular traces of alternative social organization in a termite genome.</title>
        <authorList>
            <person name="Terrapon N."/>
            <person name="Li C."/>
            <person name="Robertson H.M."/>
            <person name="Ji L."/>
            <person name="Meng X."/>
            <person name="Booth W."/>
            <person name="Chen Z."/>
            <person name="Childers C.P."/>
            <person name="Glastad K.M."/>
            <person name="Gokhale K."/>
            <person name="Gowin J."/>
            <person name="Gronenberg W."/>
            <person name="Hermansen R.A."/>
            <person name="Hu H."/>
            <person name="Hunt B.G."/>
            <person name="Huylmans A.K."/>
            <person name="Khalil S.M."/>
            <person name="Mitchell R.D."/>
            <person name="Munoz-Torres M.C."/>
            <person name="Mustard J.A."/>
            <person name="Pan H."/>
            <person name="Reese J.T."/>
            <person name="Scharf M.E."/>
            <person name="Sun F."/>
            <person name="Vogel H."/>
            <person name="Xiao J."/>
            <person name="Yang W."/>
            <person name="Yang Z."/>
            <person name="Yang Z."/>
            <person name="Zhou J."/>
            <person name="Zhu J."/>
            <person name="Brent C.S."/>
            <person name="Elsik C.G."/>
            <person name="Goodisman M.A."/>
            <person name="Liberles D.A."/>
            <person name="Roe R.M."/>
            <person name="Vargo E.L."/>
            <person name="Vilcinskas A."/>
            <person name="Wang J."/>
            <person name="Bornberg-Bauer E."/>
            <person name="Korb J."/>
            <person name="Zhang G."/>
            <person name="Liebig J."/>
        </authorList>
    </citation>
    <scope>NUCLEOTIDE SEQUENCE [LARGE SCALE GENOMIC DNA]</scope>
    <source>
        <tissue evidence="1">Whole organism</tissue>
    </source>
</reference>